<dbReference type="Gene3D" id="3.40.710.10">
    <property type="entry name" value="DD-peptidase/beta-lactamase superfamily"/>
    <property type="match status" value="1"/>
</dbReference>
<dbReference type="InterPro" id="IPR001466">
    <property type="entry name" value="Beta-lactam-related"/>
</dbReference>
<dbReference type="EMBL" id="JACJVP010000020">
    <property type="protein sequence ID" value="MBB6671335.1"/>
    <property type="molecule type" value="Genomic_DNA"/>
</dbReference>
<evidence type="ECO:0000313" key="2">
    <source>
        <dbReference type="EMBL" id="MBB6671335.1"/>
    </source>
</evidence>
<organism evidence="2 3">
    <name type="scientific">Cohnella nanjingensis</name>
    <dbReference type="NCBI Taxonomy" id="1387779"/>
    <lineage>
        <taxon>Bacteria</taxon>
        <taxon>Bacillati</taxon>
        <taxon>Bacillota</taxon>
        <taxon>Bacilli</taxon>
        <taxon>Bacillales</taxon>
        <taxon>Paenibacillaceae</taxon>
        <taxon>Cohnella</taxon>
    </lineage>
</organism>
<name>A0A7X0VES8_9BACL</name>
<feature type="domain" description="Beta-lactamase-related" evidence="1">
    <location>
        <begin position="37"/>
        <end position="302"/>
    </location>
</feature>
<dbReference type="PANTHER" id="PTHR43283:SF7">
    <property type="entry name" value="BETA-LACTAMASE-RELATED DOMAIN-CONTAINING PROTEIN"/>
    <property type="match status" value="1"/>
</dbReference>
<dbReference type="Pfam" id="PF00144">
    <property type="entry name" value="Beta-lactamase"/>
    <property type="match status" value="1"/>
</dbReference>
<dbReference type="RefSeq" id="WP_185142818.1">
    <property type="nucleotide sequence ID" value="NZ_JACJVP010000020.1"/>
</dbReference>
<accession>A0A7X0VES8</accession>
<dbReference type="AlphaFoldDB" id="A0A7X0VES8"/>
<dbReference type="GO" id="GO:0016787">
    <property type="term" value="F:hydrolase activity"/>
    <property type="evidence" value="ECO:0007669"/>
    <property type="project" value="UniProtKB-KW"/>
</dbReference>
<keyword evidence="2" id="KW-0378">Hydrolase</keyword>
<keyword evidence="3" id="KW-1185">Reference proteome</keyword>
<dbReference type="SUPFAM" id="SSF56601">
    <property type="entry name" value="beta-lactamase/transpeptidase-like"/>
    <property type="match status" value="1"/>
</dbReference>
<dbReference type="Proteomes" id="UP000547209">
    <property type="component" value="Unassembled WGS sequence"/>
</dbReference>
<gene>
    <name evidence="2" type="ORF">H7C19_11660</name>
</gene>
<sequence>MGNTDLIGSAPEREGVSSRGLAAFLEALDGCDQEIDAFVLLRHGRIIAEGGWAPYSSTLPRLSNSVSKSFASTAIGMAVAEGLLSVEDQVIAFFPDQSPSEPSEHLAAMRVKHLLTMSTGHQVDTLNLFEQELALKKDWVRTFLHAPVEEAPGTRFLYNSGATYMLSAILQRVTGMTLFDYAKPRLFEPLGIREATWQTCPLGITVGGWGLSISAESYAKFGQLYLNKGTWNGERLLSEAWIEEATGVRIATAAQPDEDHDWAQGYGYQFWRCRHGAFRADGAFGQFILILPRQDAVFAFTSAMYESQPILDLIWAQLLPLLEGADGPLAPDPEGERLLQETAASLRIAAPREIDRSATEPAVDGRRYAFEANGLGLREATVTCGEEEVVLAWTSERGEAQVRFGRGAWVVNGSTDDRAACAASATWTSDGTLKLTIRPLRTAYVNTIEIRFDREGEAQIAIKRDYDVFVSSLGSWKGRADG</sequence>
<dbReference type="InterPro" id="IPR012338">
    <property type="entry name" value="Beta-lactam/transpept-like"/>
</dbReference>
<dbReference type="PANTHER" id="PTHR43283">
    <property type="entry name" value="BETA-LACTAMASE-RELATED"/>
    <property type="match status" value="1"/>
</dbReference>
<proteinExistence type="predicted"/>
<evidence type="ECO:0000259" key="1">
    <source>
        <dbReference type="Pfam" id="PF00144"/>
    </source>
</evidence>
<comment type="caution">
    <text evidence="2">The sequence shown here is derived from an EMBL/GenBank/DDBJ whole genome shotgun (WGS) entry which is preliminary data.</text>
</comment>
<protein>
    <submittedName>
        <fullName evidence="2">Serine hydrolase</fullName>
    </submittedName>
</protein>
<evidence type="ECO:0000313" key="3">
    <source>
        <dbReference type="Proteomes" id="UP000547209"/>
    </source>
</evidence>
<dbReference type="InterPro" id="IPR050789">
    <property type="entry name" value="Diverse_Enzym_Activities"/>
</dbReference>
<reference evidence="2 3" key="1">
    <citation type="submission" date="2020-08" db="EMBL/GenBank/DDBJ databases">
        <title>Cohnella phylogeny.</title>
        <authorList>
            <person name="Dunlap C."/>
        </authorList>
    </citation>
    <scope>NUCLEOTIDE SEQUENCE [LARGE SCALE GENOMIC DNA]</scope>
    <source>
        <strain evidence="2 3">DSM 28246</strain>
    </source>
</reference>